<dbReference type="Pfam" id="PF08220">
    <property type="entry name" value="HTH_DeoR"/>
    <property type="match status" value="1"/>
</dbReference>
<dbReference type="RefSeq" id="WP_105733177.1">
    <property type="nucleotide sequence ID" value="NZ_PVBT01000002.1"/>
</dbReference>
<dbReference type="InterPro" id="IPR036390">
    <property type="entry name" value="WH_DNA-bd_sf"/>
</dbReference>
<evidence type="ECO:0000259" key="4">
    <source>
        <dbReference type="PROSITE" id="PS51000"/>
    </source>
</evidence>
<dbReference type="PANTHER" id="PTHR30363">
    <property type="entry name" value="HTH-TYPE TRANSCRIPTIONAL REGULATOR SRLR-RELATED"/>
    <property type="match status" value="1"/>
</dbReference>
<dbReference type="SMART" id="SM00420">
    <property type="entry name" value="HTH_DEOR"/>
    <property type="match status" value="1"/>
</dbReference>
<name>A0A2S9JP04_9HYPH</name>
<dbReference type="PRINTS" id="PR00037">
    <property type="entry name" value="HTHLACR"/>
</dbReference>
<organism evidence="5 6">
    <name type="scientific">Phyllobacterium myrsinacearum</name>
    <dbReference type="NCBI Taxonomy" id="28101"/>
    <lineage>
        <taxon>Bacteria</taxon>
        <taxon>Pseudomonadati</taxon>
        <taxon>Pseudomonadota</taxon>
        <taxon>Alphaproteobacteria</taxon>
        <taxon>Hyphomicrobiales</taxon>
        <taxon>Phyllobacteriaceae</taxon>
        <taxon>Phyllobacterium</taxon>
    </lineage>
</organism>
<keyword evidence="6" id="KW-1185">Reference proteome</keyword>
<dbReference type="SUPFAM" id="SSF100950">
    <property type="entry name" value="NagB/RpiA/CoA transferase-like"/>
    <property type="match status" value="1"/>
</dbReference>
<keyword evidence="3" id="KW-0804">Transcription</keyword>
<dbReference type="EMBL" id="PVBT01000002">
    <property type="protein sequence ID" value="PRD54947.1"/>
    <property type="molecule type" value="Genomic_DNA"/>
</dbReference>
<sequence>MEMLIPMKIDRAQAIRQFLFSNGSSSIGAIALAVGTSIPTLRRDLIELEEQGVVVRTHGGARLADQFEVEVAFEQREAQALTAKRAIGDLAHDMLRPGSSVFLDSGTTVLQLARRIRVNPMPLNVFTNCLPAAQMLIDVPEVKVTLLGGQLRKENSSVVGPLAEDMLGRLWFNQLFLGAGAIADDGAMSSIDENEARLNSVMVSRAENRILLADSGKFGSRLTYQVALLTDVQSVVTDAALPKEWVERIQTMRVDLRLAKPANGAAAG</sequence>
<dbReference type="InterPro" id="IPR037171">
    <property type="entry name" value="NagB/RpiA_transferase-like"/>
</dbReference>
<dbReference type="PANTHER" id="PTHR30363:SF44">
    <property type="entry name" value="AGA OPERON TRANSCRIPTIONAL REPRESSOR-RELATED"/>
    <property type="match status" value="1"/>
</dbReference>
<dbReference type="SMART" id="SM01134">
    <property type="entry name" value="DeoRC"/>
    <property type="match status" value="1"/>
</dbReference>
<feature type="domain" description="HTH deoR-type" evidence="4">
    <location>
        <begin position="8"/>
        <end position="63"/>
    </location>
</feature>
<gene>
    <name evidence="5" type="ORF">C5750_07025</name>
</gene>
<comment type="caution">
    <text evidence="5">The sequence shown here is derived from an EMBL/GenBank/DDBJ whole genome shotgun (WGS) entry which is preliminary data.</text>
</comment>
<evidence type="ECO:0000256" key="3">
    <source>
        <dbReference type="ARBA" id="ARBA00023163"/>
    </source>
</evidence>
<proteinExistence type="predicted"/>
<dbReference type="InterPro" id="IPR050313">
    <property type="entry name" value="Carb_Metab_HTH_regulators"/>
</dbReference>
<dbReference type="PROSITE" id="PS00894">
    <property type="entry name" value="HTH_DEOR_1"/>
    <property type="match status" value="1"/>
</dbReference>
<keyword evidence="1" id="KW-0805">Transcription regulation</keyword>
<dbReference type="InterPro" id="IPR018356">
    <property type="entry name" value="Tscrpt_reg_HTH_DeoR_CS"/>
</dbReference>
<dbReference type="InterPro" id="IPR001034">
    <property type="entry name" value="DeoR_HTH"/>
</dbReference>
<dbReference type="OrthoDB" id="5685843at2"/>
<keyword evidence="2" id="KW-0238">DNA-binding</keyword>
<protein>
    <submittedName>
        <fullName evidence="5">DeoR family transcriptional regulator</fullName>
    </submittedName>
</protein>
<dbReference type="Pfam" id="PF00455">
    <property type="entry name" value="DeoRC"/>
    <property type="match status" value="1"/>
</dbReference>
<evidence type="ECO:0000256" key="1">
    <source>
        <dbReference type="ARBA" id="ARBA00023015"/>
    </source>
</evidence>
<dbReference type="GO" id="GO:0003700">
    <property type="term" value="F:DNA-binding transcription factor activity"/>
    <property type="evidence" value="ECO:0007669"/>
    <property type="project" value="InterPro"/>
</dbReference>
<evidence type="ECO:0000256" key="2">
    <source>
        <dbReference type="ARBA" id="ARBA00023125"/>
    </source>
</evidence>
<dbReference type="InterPro" id="IPR014036">
    <property type="entry name" value="DeoR-like_C"/>
</dbReference>
<dbReference type="Proteomes" id="UP000238563">
    <property type="component" value="Unassembled WGS sequence"/>
</dbReference>
<dbReference type="SUPFAM" id="SSF46785">
    <property type="entry name" value="Winged helix' DNA-binding domain"/>
    <property type="match status" value="1"/>
</dbReference>
<dbReference type="GO" id="GO:0003677">
    <property type="term" value="F:DNA binding"/>
    <property type="evidence" value="ECO:0007669"/>
    <property type="project" value="UniProtKB-KW"/>
</dbReference>
<reference evidence="5 6" key="1">
    <citation type="submission" date="2018-02" db="EMBL/GenBank/DDBJ databases">
        <title>The draft genome of Phyllobacterium myrsinacearum DSM5892.</title>
        <authorList>
            <person name="Li L."/>
            <person name="Liu L."/>
            <person name="Zhang X."/>
            <person name="Wang T."/>
        </authorList>
    </citation>
    <scope>NUCLEOTIDE SEQUENCE [LARGE SCALE GENOMIC DNA]</scope>
    <source>
        <strain evidence="5 6">DSM 5892</strain>
    </source>
</reference>
<dbReference type="PROSITE" id="PS51000">
    <property type="entry name" value="HTH_DEOR_2"/>
    <property type="match status" value="1"/>
</dbReference>
<dbReference type="AlphaFoldDB" id="A0A2S9JP04"/>
<evidence type="ECO:0000313" key="5">
    <source>
        <dbReference type="EMBL" id="PRD54947.1"/>
    </source>
</evidence>
<accession>A0A2S9JP04</accession>
<evidence type="ECO:0000313" key="6">
    <source>
        <dbReference type="Proteomes" id="UP000238563"/>
    </source>
</evidence>